<reference evidence="1 2" key="1">
    <citation type="journal article" date="2012" name="BMC Microbiol.">
        <title>Complete genome sequence of Enterococcus faecium strain TX16 and comparative genomic analysis of Enterococcus faecium genomes.</title>
        <authorList>
            <person name="Qin X."/>
            <person name="Galloway-Pena J.R."/>
            <person name="Sillanpaa J."/>
            <person name="Hyeob Roh J."/>
            <person name="Nallapareddy S.R."/>
            <person name="Chowdhury S."/>
            <person name="Bourgogne A."/>
            <person name="Choudhury T."/>
            <person name="Munzy D.M."/>
            <person name="Buhay C.J."/>
            <person name="Ding Y."/>
            <person name="Dugan-Rocha S."/>
            <person name="Liu W."/>
            <person name="Kovar C."/>
            <person name="Sodergren E."/>
            <person name="Highlander S."/>
            <person name="Petrosino J.F."/>
            <person name="Worley K.C."/>
            <person name="Gibbs R.A."/>
            <person name="Weinstock G.M."/>
            <person name="Murray B.E."/>
        </authorList>
    </citation>
    <scope>NUCLEOTIDE SEQUENCE [LARGE SCALE GENOMIC DNA]</scope>
    <source>
        <strain evidence="2">ATCC BAA-472 / TX0016 / DO</strain>
    </source>
</reference>
<proteinExistence type="predicted"/>
<evidence type="ECO:0000313" key="2">
    <source>
        <dbReference type="Proteomes" id="UP000005269"/>
    </source>
</evidence>
<protein>
    <submittedName>
        <fullName evidence="1">Uncharacterized protein</fullName>
    </submittedName>
</protein>
<gene>
    <name evidence="1" type="ORF">HMPREF0351_11920</name>
</gene>
<evidence type="ECO:0000313" key="1">
    <source>
        <dbReference type="EMBL" id="AFK59544.1"/>
    </source>
</evidence>
<name>I3U3F6_ENTFD</name>
<sequence>MFKNYTPNQATLPLDMEQYISEPDVAFAVNALIEEKIKVNLYVTSKFTNVKIIGAALFVVNVRKQKVSETDKF</sequence>
<dbReference type="Proteomes" id="UP000005269">
    <property type="component" value="Chromosome"/>
</dbReference>
<dbReference type="AlphaFoldDB" id="I3U3F6"/>
<organism evidence="1 2">
    <name type="scientific">Enterococcus faecium (strain ATCC BAA-472 / TX0016 / DO)</name>
    <dbReference type="NCBI Taxonomy" id="333849"/>
    <lineage>
        <taxon>Bacteria</taxon>
        <taxon>Bacillati</taxon>
        <taxon>Bacillota</taxon>
        <taxon>Bacilli</taxon>
        <taxon>Lactobacillales</taxon>
        <taxon>Enterococcaceae</taxon>
        <taxon>Enterococcus</taxon>
    </lineage>
</organism>
<keyword evidence="2" id="KW-1185">Reference proteome</keyword>
<accession>I3U3F6</accession>
<dbReference type="EMBL" id="CP003583">
    <property type="protein sequence ID" value="AFK59544.1"/>
    <property type="molecule type" value="Genomic_DNA"/>
</dbReference>
<dbReference type="HOGENOM" id="CLU_2698911_0_0_9"/>
<dbReference type="KEGG" id="efu:HMPREF0351_11920"/>